<feature type="compositionally biased region" description="Low complexity" evidence="2">
    <location>
        <begin position="507"/>
        <end position="519"/>
    </location>
</feature>
<dbReference type="AlphaFoldDB" id="K0TD41"/>
<feature type="compositionally biased region" description="Basic residues" evidence="2">
    <location>
        <begin position="497"/>
        <end position="506"/>
    </location>
</feature>
<dbReference type="PANTHER" id="PTHR47932">
    <property type="entry name" value="ATPASE EXPRESSION PROTEIN 3"/>
    <property type="match status" value="1"/>
</dbReference>
<feature type="signal peptide" evidence="3">
    <location>
        <begin position="1"/>
        <end position="26"/>
    </location>
</feature>
<dbReference type="eggNOG" id="ENOG502RUNG">
    <property type="taxonomic scope" value="Eukaryota"/>
</dbReference>
<feature type="compositionally biased region" description="Low complexity" evidence="2">
    <location>
        <begin position="70"/>
        <end position="81"/>
    </location>
</feature>
<evidence type="ECO:0000313" key="4">
    <source>
        <dbReference type="EMBL" id="EJK68427.1"/>
    </source>
</evidence>
<dbReference type="InterPro" id="IPR011990">
    <property type="entry name" value="TPR-like_helical_dom_sf"/>
</dbReference>
<organism evidence="4 5">
    <name type="scientific">Thalassiosira oceanica</name>
    <name type="common">Marine diatom</name>
    <dbReference type="NCBI Taxonomy" id="159749"/>
    <lineage>
        <taxon>Eukaryota</taxon>
        <taxon>Sar</taxon>
        <taxon>Stramenopiles</taxon>
        <taxon>Ochrophyta</taxon>
        <taxon>Bacillariophyta</taxon>
        <taxon>Coscinodiscophyceae</taxon>
        <taxon>Thalassiosirophycidae</taxon>
        <taxon>Thalassiosirales</taxon>
        <taxon>Thalassiosiraceae</taxon>
        <taxon>Thalassiosira</taxon>
    </lineage>
</organism>
<feature type="region of interest" description="Disordered" evidence="2">
    <location>
        <begin position="486"/>
        <end position="554"/>
    </location>
</feature>
<protein>
    <recommendedName>
        <fullName evidence="6">Pentacotripeptide-repeat region of PRORP domain-containing protein</fullName>
    </recommendedName>
</protein>
<evidence type="ECO:0000256" key="1">
    <source>
        <dbReference type="ARBA" id="ARBA00022737"/>
    </source>
</evidence>
<feature type="chain" id="PRO_5003841742" description="Pentacotripeptide-repeat region of PRORP domain-containing protein" evidence="3">
    <location>
        <begin position="27"/>
        <end position="554"/>
    </location>
</feature>
<proteinExistence type="predicted"/>
<reference evidence="4 5" key="1">
    <citation type="journal article" date="2012" name="Genome Biol.">
        <title>Genome and low-iron response of an oceanic diatom adapted to chronic iron limitation.</title>
        <authorList>
            <person name="Lommer M."/>
            <person name="Specht M."/>
            <person name="Roy A.S."/>
            <person name="Kraemer L."/>
            <person name="Andreson R."/>
            <person name="Gutowska M.A."/>
            <person name="Wolf J."/>
            <person name="Bergner S.V."/>
            <person name="Schilhabel M.B."/>
            <person name="Klostermeier U.C."/>
            <person name="Beiko R.G."/>
            <person name="Rosenstiel P."/>
            <person name="Hippler M."/>
            <person name="Laroche J."/>
        </authorList>
    </citation>
    <scope>NUCLEOTIDE SEQUENCE [LARGE SCALE GENOMIC DNA]</scope>
    <source>
        <strain evidence="4 5">CCMP1005</strain>
    </source>
</reference>
<gene>
    <name evidence="4" type="ORF">THAOC_10394</name>
</gene>
<evidence type="ECO:0000313" key="5">
    <source>
        <dbReference type="Proteomes" id="UP000266841"/>
    </source>
</evidence>
<accession>K0TD41</accession>
<evidence type="ECO:0008006" key="6">
    <source>
        <dbReference type="Google" id="ProtNLM"/>
    </source>
</evidence>
<feature type="non-terminal residue" evidence="4">
    <location>
        <position position="554"/>
    </location>
</feature>
<name>K0TD41_THAOC</name>
<dbReference type="Gene3D" id="1.25.40.10">
    <property type="entry name" value="Tetratricopeptide repeat domain"/>
    <property type="match status" value="2"/>
</dbReference>
<comment type="caution">
    <text evidence="4">The sequence shown here is derived from an EMBL/GenBank/DDBJ whole genome shotgun (WGS) entry which is preliminary data.</text>
</comment>
<keyword evidence="5" id="KW-1185">Reference proteome</keyword>
<dbReference type="PANTHER" id="PTHR47932:SF44">
    <property type="entry name" value="MIOREX COMPLEX COMPONENT 1"/>
    <property type="match status" value="1"/>
</dbReference>
<dbReference type="Proteomes" id="UP000266841">
    <property type="component" value="Unassembled WGS sequence"/>
</dbReference>
<feature type="region of interest" description="Disordered" evidence="2">
    <location>
        <begin position="70"/>
        <end position="89"/>
    </location>
</feature>
<evidence type="ECO:0000256" key="2">
    <source>
        <dbReference type="SAM" id="MobiDB-lite"/>
    </source>
</evidence>
<keyword evidence="3" id="KW-0732">Signal</keyword>
<dbReference type="OrthoDB" id="44486at2759"/>
<feature type="region of interest" description="Disordered" evidence="2">
    <location>
        <begin position="252"/>
        <end position="283"/>
    </location>
</feature>
<evidence type="ECO:0000256" key="3">
    <source>
        <dbReference type="SAM" id="SignalP"/>
    </source>
</evidence>
<dbReference type="InterPro" id="IPR002885">
    <property type="entry name" value="PPR_rpt"/>
</dbReference>
<sequence>MVTRKRRLPRPSTVAAVSALVFCAASAPPTCGGFQPAMLPRRRTMPLRVVSVDAGWARCSGSDAASCRPAASGGTTAVATGSRRRTTGREDVRSGIPLFSAAVSRTDSGTTNDAVLGDDVPGTSRERADETMATIATMSVSRAIDLLSRYTHNRQLESEIVRLGRKGRTDDALGLYRAVWTVELLRSRLDDVNKKKEAGDSPPILAAEQAGFVKGCKIRPTTRLMNSAIDACARARPARQDTAFAILDHATSKYADGGPPGESLERDANGNTRRRERKKGGALSPNVYTFGSLLASCARNGDVARSKEILELLESDDAYYPDVHPNGVIYSTVISACERRDGGPDVETALDVLNRGMKKLQGGGDCGRPAASSMMGVVGFNAALSAVARDARWEMAVQLLDRRPADTAGPEGPSGHTRPAARRVTFGTVLAACERSERWRTLLDVAKAATVYGTGLDGMALTSALHACQQLGLADEALHYLEAMKGLGERDGGGGPRRPRARRRRGAPTAASARGPGRPSAARTAWPTASPSRRARAAPTGGGGTGYASSTRWT</sequence>
<dbReference type="Pfam" id="PF01535">
    <property type="entry name" value="PPR"/>
    <property type="match status" value="1"/>
</dbReference>
<keyword evidence="1" id="KW-0677">Repeat</keyword>
<dbReference type="EMBL" id="AGNL01011371">
    <property type="protein sequence ID" value="EJK68427.1"/>
    <property type="molecule type" value="Genomic_DNA"/>
</dbReference>